<reference evidence="2 3" key="1">
    <citation type="journal article" date="2014" name="Nature">
        <title>Sequential evolution of bacterial morphology by co-option of a developmental regulator.</title>
        <authorList>
            <person name="Jiang C."/>
            <person name="Brown P.J."/>
            <person name="Ducret A."/>
            <person name="Brun Y.V."/>
        </authorList>
    </citation>
    <scope>NUCLEOTIDE SEQUENCE [LARGE SCALE GENOMIC DNA]</scope>
    <source>
        <strain evidence="2 3">DSM 16100</strain>
    </source>
</reference>
<proteinExistence type="predicted"/>
<organism evidence="2 3">
    <name type="scientific">Asticcacaulis benevestitus DSM 16100 = ATCC BAA-896</name>
    <dbReference type="NCBI Taxonomy" id="1121022"/>
    <lineage>
        <taxon>Bacteria</taxon>
        <taxon>Pseudomonadati</taxon>
        <taxon>Pseudomonadota</taxon>
        <taxon>Alphaproteobacteria</taxon>
        <taxon>Caulobacterales</taxon>
        <taxon>Caulobacteraceae</taxon>
        <taxon>Asticcacaulis</taxon>
    </lineage>
</organism>
<feature type="domain" description="DUF4166" evidence="1">
    <location>
        <begin position="17"/>
        <end position="193"/>
    </location>
</feature>
<comment type="caution">
    <text evidence="2">The sequence shown here is derived from an EMBL/GenBank/DDBJ whole genome shotgun (WGS) entry which is preliminary data.</text>
</comment>
<dbReference type="PATRIC" id="fig|1121022.4.peg.678"/>
<protein>
    <recommendedName>
        <fullName evidence="1">DUF4166 domain-containing protein</fullName>
    </recommendedName>
</protein>
<dbReference type="eggNOG" id="ENOG5032SAP">
    <property type="taxonomic scope" value="Bacteria"/>
</dbReference>
<gene>
    <name evidence="2" type="ORF">ABENE_03420</name>
</gene>
<sequence length="207" mass="23094">MKTPIFAAVFAEQWDALPPALKAHYANRGFTRDRVTVTGTLTIRMGPLLRFLSPLLRLSRMLTPWPGDDVPCTVAFHSEPDSNAFIFERRFSFPGRAPHVFRSKLVPQAPHHVIEYMASGLGWRCGYSFEDGRVRLFHKGYVWRLFGVDLPVTFLGELLAGKGFAFEEASGDMSFSMAMGLKGGPFGRLTAYSYSGDFTVTEMALDA</sequence>
<evidence type="ECO:0000313" key="3">
    <source>
        <dbReference type="Proteomes" id="UP000017837"/>
    </source>
</evidence>
<dbReference type="AlphaFoldDB" id="V4Q395"/>
<dbReference type="InterPro" id="IPR025311">
    <property type="entry name" value="DUF4166"/>
</dbReference>
<evidence type="ECO:0000313" key="2">
    <source>
        <dbReference type="EMBL" id="ESQ94154.1"/>
    </source>
</evidence>
<dbReference type="RefSeq" id="WP_018081351.1">
    <property type="nucleotide sequence ID" value="NZ_AQWM01000005.1"/>
</dbReference>
<evidence type="ECO:0000259" key="1">
    <source>
        <dbReference type="Pfam" id="PF13761"/>
    </source>
</evidence>
<dbReference type="Pfam" id="PF13761">
    <property type="entry name" value="DUF4166"/>
    <property type="match status" value="1"/>
</dbReference>
<name>V4Q395_9CAUL</name>
<dbReference type="Proteomes" id="UP000017837">
    <property type="component" value="Unassembled WGS sequence"/>
</dbReference>
<dbReference type="STRING" id="1121022.GCA_000376105_01683"/>
<keyword evidence="3" id="KW-1185">Reference proteome</keyword>
<dbReference type="EMBL" id="AWGB01000005">
    <property type="protein sequence ID" value="ESQ94154.1"/>
    <property type="molecule type" value="Genomic_DNA"/>
</dbReference>
<accession>V4Q395</accession>